<keyword evidence="3" id="KW-1185">Reference proteome</keyword>
<organism evidence="2 3">
    <name type="scientific">Chlorobaculum tepidum (strain ATCC 49652 / DSM 12025 / NBRC 103806 / TLS)</name>
    <name type="common">Chlorobium tepidum</name>
    <dbReference type="NCBI Taxonomy" id="194439"/>
    <lineage>
        <taxon>Bacteria</taxon>
        <taxon>Pseudomonadati</taxon>
        <taxon>Chlorobiota</taxon>
        <taxon>Chlorobiia</taxon>
        <taxon>Chlorobiales</taxon>
        <taxon>Chlorobiaceae</taxon>
        <taxon>Chlorobaculum</taxon>
    </lineage>
</organism>
<dbReference type="EMBL" id="AE006470">
    <property type="protein sequence ID" value="AAM71460.1"/>
    <property type="molecule type" value="Genomic_DNA"/>
</dbReference>
<dbReference type="EnsemblBacteria" id="AAM71460">
    <property type="protein sequence ID" value="AAM71460"/>
    <property type="gene ID" value="CT0212"/>
</dbReference>
<evidence type="ECO:0000313" key="2">
    <source>
        <dbReference type="EMBL" id="AAM71460.1"/>
    </source>
</evidence>
<dbReference type="InterPro" id="IPR006852">
    <property type="entry name" value="TOD1_MUCI70"/>
</dbReference>
<dbReference type="PANTHER" id="PTHR12956:SF17">
    <property type="entry name" value="OS01G0749100 PROTEIN"/>
    <property type="match status" value="1"/>
</dbReference>
<protein>
    <recommendedName>
        <fullName evidence="1">TOD1/MUCI70 glycosyltransferase-like domain-containing protein</fullName>
    </recommendedName>
</protein>
<dbReference type="Pfam" id="PF04765">
    <property type="entry name" value="TOD1_MUCI70"/>
    <property type="match status" value="1"/>
</dbReference>
<dbReference type="STRING" id="194439.CT0212"/>
<dbReference type="InterPro" id="IPR048354">
    <property type="entry name" value="TOD1_MUCI70_glycTrfase_dom"/>
</dbReference>
<evidence type="ECO:0000313" key="3">
    <source>
        <dbReference type="Proteomes" id="UP000001007"/>
    </source>
</evidence>
<proteinExistence type="predicted"/>
<dbReference type="PANTHER" id="PTHR12956">
    <property type="entry name" value="ALKALINE CERAMIDASE-RELATED"/>
    <property type="match status" value="1"/>
</dbReference>
<accession>Q8KFV8</accession>
<name>Q8KFV8_CHLTE</name>
<reference evidence="2 3" key="1">
    <citation type="journal article" date="2002" name="Proc. Natl. Acad. Sci. U.S.A.">
        <title>The complete genome sequence of Chlorobium tepidum TLS, a photosynthetic, anaerobic, green-sulfur bacterium.</title>
        <authorList>
            <person name="Eisen J.A."/>
            <person name="Nelson K.E."/>
            <person name="Paulsen I.T."/>
            <person name="Heidelberg J.F."/>
            <person name="Wu M."/>
            <person name="Dodson R.J."/>
            <person name="Deboy R."/>
            <person name="Gwinn M.L."/>
            <person name="Nelson W.C."/>
            <person name="Haft D.H."/>
            <person name="Hickey E.K."/>
            <person name="Peterson J.D."/>
            <person name="Durkin A.S."/>
            <person name="Kolonay J.L."/>
            <person name="Yang F."/>
            <person name="Holt I."/>
            <person name="Umayam L.A."/>
            <person name="Mason T."/>
            <person name="Brenner M."/>
            <person name="Shea T.P."/>
            <person name="Parksey D."/>
            <person name="Nierman W.C."/>
            <person name="Feldblyum T.V."/>
            <person name="Hansen C.L."/>
            <person name="Craven M.B."/>
            <person name="Radune D."/>
            <person name="Vamathevan J."/>
            <person name="Khouri H."/>
            <person name="White O."/>
            <person name="Gruber T.M."/>
            <person name="Ketchum K.A."/>
            <person name="Venter J.C."/>
            <person name="Tettelin H."/>
            <person name="Bryant D.A."/>
            <person name="Fraser C.M."/>
        </authorList>
    </citation>
    <scope>NUCLEOTIDE SEQUENCE [LARGE SCALE GENOMIC DNA]</scope>
    <source>
        <strain evidence="3">ATCC 49652 / DSM 12025 / NBRC 103806 / TLS</strain>
    </source>
</reference>
<evidence type="ECO:0000259" key="1">
    <source>
        <dbReference type="Pfam" id="PF04765"/>
    </source>
</evidence>
<dbReference type="eggNOG" id="COG1216">
    <property type="taxonomic scope" value="Bacteria"/>
</dbReference>
<gene>
    <name evidence="2" type="ordered locus">CT0212</name>
</gene>
<dbReference type="KEGG" id="cte:CT0212"/>
<sequence>MNAGKKGVIYTCITGGYDELLNHTFISPEWDYVCFSDDMGINNEKNAQWEIRPLRFEKLDDVRNQRWHKLHPHLLFPESGLSLWVDGNVDILDGEIFHDIDRALNANLLIAPSLHPERNCIYDEFDACRQLGKDDPDVMGRQEYLIKKDGFPKAKGLFETNIIFRCHSHPMVITIMEEWWYWVEQYSRRDQLGFTYVLWKNNYTVEPLSPVSYRFSPGVRFRYGAFHITKEQLIKEKAALEIKVQRFEALICGRLVKVLYKIRKSTVKRWCRVKMQLLNSLCCRK</sequence>
<dbReference type="AlphaFoldDB" id="Q8KFV8"/>
<dbReference type="RefSeq" id="WP_010931906.1">
    <property type="nucleotide sequence ID" value="NC_002932.3"/>
</dbReference>
<dbReference type="HOGENOM" id="CLU_078992_1_0_10"/>
<feature type="domain" description="TOD1/MUCI70 glycosyltransferase-like" evidence="1">
    <location>
        <begin position="60"/>
        <end position="202"/>
    </location>
</feature>
<dbReference type="OrthoDB" id="396512at2"/>
<dbReference type="Proteomes" id="UP000001007">
    <property type="component" value="Chromosome"/>
</dbReference>